<evidence type="ECO:0000313" key="3">
    <source>
        <dbReference type="EMBL" id="MBC5783657.1"/>
    </source>
</evidence>
<feature type="chain" id="PRO_5038128775" evidence="2">
    <location>
        <begin position="19"/>
        <end position="216"/>
    </location>
</feature>
<evidence type="ECO:0000313" key="4">
    <source>
        <dbReference type="Proteomes" id="UP000608513"/>
    </source>
</evidence>
<proteinExistence type="predicted"/>
<gene>
    <name evidence="3" type="ORF">H8N03_11930</name>
</gene>
<sequence length="216" mass="23936">MKHFVPLAIAIAAFAAHAQAPDDAAERARIRGERQAAEARYTEAQKACRAKFAVNDCLDDARRAHNVEVNELKRQERVLNDAERKRKAAERQRDIDERNSPERQKEAAEKRAKAAAEQQEREAQAAEKAAKKSADDAERARRGPRVKEPHGSSGPQGKPRDPKAPASHAPTPDEAAKNRAAYEERLREAQRHKAEVAERNAKKGKSASADLPPPAR</sequence>
<feature type="region of interest" description="Disordered" evidence="1">
    <location>
        <begin position="80"/>
        <end position="216"/>
    </location>
</feature>
<name>A0A923SF73_9BURK</name>
<comment type="caution">
    <text evidence="3">The sequence shown here is derived from an EMBL/GenBank/DDBJ whole genome shotgun (WGS) entry which is preliminary data.</text>
</comment>
<keyword evidence="2" id="KW-0732">Signal</keyword>
<evidence type="ECO:0000256" key="1">
    <source>
        <dbReference type="SAM" id="MobiDB-lite"/>
    </source>
</evidence>
<organism evidence="3 4">
    <name type="scientific">Ramlibacter cellulosilyticus</name>
    <dbReference type="NCBI Taxonomy" id="2764187"/>
    <lineage>
        <taxon>Bacteria</taxon>
        <taxon>Pseudomonadati</taxon>
        <taxon>Pseudomonadota</taxon>
        <taxon>Betaproteobacteria</taxon>
        <taxon>Burkholderiales</taxon>
        <taxon>Comamonadaceae</taxon>
        <taxon>Ramlibacter</taxon>
    </lineage>
</organism>
<dbReference type="Proteomes" id="UP000608513">
    <property type="component" value="Unassembled WGS sequence"/>
</dbReference>
<dbReference type="AlphaFoldDB" id="A0A923SF73"/>
<evidence type="ECO:0000256" key="2">
    <source>
        <dbReference type="SAM" id="SignalP"/>
    </source>
</evidence>
<protein>
    <submittedName>
        <fullName evidence="3">Uncharacterized protein</fullName>
    </submittedName>
</protein>
<feature type="compositionally biased region" description="Basic and acidic residues" evidence="1">
    <location>
        <begin position="174"/>
        <end position="201"/>
    </location>
</feature>
<dbReference type="RefSeq" id="WP_187076401.1">
    <property type="nucleotide sequence ID" value="NZ_JACORT010000004.1"/>
</dbReference>
<accession>A0A923SF73</accession>
<feature type="signal peptide" evidence="2">
    <location>
        <begin position="1"/>
        <end position="18"/>
    </location>
</feature>
<keyword evidence="4" id="KW-1185">Reference proteome</keyword>
<dbReference type="EMBL" id="JACORT010000004">
    <property type="protein sequence ID" value="MBC5783657.1"/>
    <property type="molecule type" value="Genomic_DNA"/>
</dbReference>
<feature type="compositionally biased region" description="Basic and acidic residues" evidence="1">
    <location>
        <begin position="80"/>
        <end position="150"/>
    </location>
</feature>
<reference evidence="3" key="1">
    <citation type="submission" date="2020-08" db="EMBL/GenBank/DDBJ databases">
        <title>Ramlibacter sp. USB13 16S ribosomal RNA gene genome sequencing and assembly.</title>
        <authorList>
            <person name="Kang M."/>
        </authorList>
    </citation>
    <scope>NUCLEOTIDE SEQUENCE</scope>
    <source>
        <strain evidence="3">USB13</strain>
    </source>
</reference>